<comment type="caution">
    <text evidence="1">The sequence shown here is derived from an EMBL/GenBank/DDBJ whole genome shotgun (WGS) entry which is preliminary data.</text>
</comment>
<accession>A0ACC2FL49</accession>
<proteinExistence type="predicted"/>
<evidence type="ECO:0000313" key="1">
    <source>
        <dbReference type="EMBL" id="KAJ7992104.1"/>
    </source>
</evidence>
<keyword evidence="2" id="KW-1185">Reference proteome</keyword>
<organism evidence="1 2">
    <name type="scientific">Dallia pectoralis</name>
    <name type="common">Alaska blackfish</name>
    <dbReference type="NCBI Taxonomy" id="75939"/>
    <lineage>
        <taxon>Eukaryota</taxon>
        <taxon>Metazoa</taxon>
        <taxon>Chordata</taxon>
        <taxon>Craniata</taxon>
        <taxon>Vertebrata</taxon>
        <taxon>Euteleostomi</taxon>
        <taxon>Actinopterygii</taxon>
        <taxon>Neopterygii</taxon>
        <taxon>Teleostei</taxon>
        <taxon>Protacanthopterygii</taxon>
        <taxon>Esociformes</taxon>
        <taxon>Umbridae</taxon>
        <taxon>Dallia</taxon>
    </lineage>
</organism>
<protein>
    <submittedName>
        <fullName evidence="1">Uncharacterized protein</fullName>
    </submittedName>
</protein>
<sequence>MSNSVTTSSNGVVVITHVYPAGTTNGVTSPPYCMGPRLSSALEKFPKRRPTALGTVQIVAGLVILLLGIVMAMDADSIGVFSGTFVWGSIVYVIAGSLTVAADNHLNKCLVNGSLGMNVVAAVVAMPAIVIHSLDTAGLTYSCYNFSNSSNYNCQLYLCCQSETEMSPLREISILDKQKGIIIGNHIPVPDGVSLSPSNAPLSPLNNYETLKYPKEPERGRLDTRFPQHNPPSHYTDVLP</sequence>
<evidence type="ECO:0000313" key="2">
    <source>
        <dbReference type="Proteomes" id="UP001157502"/>
    </source>
</evidence>
<gene>
    <name evidence="1" type="ORF">DPEC_G00275090</name>
</gene>
<name>A0ACC2FL49_DALPE</name>
<dbReference type="Proteomes" id="UP001157502">
    <property type="component" value="Chromosome 25"/>
</dbReference>
<dbReference type="EMBL" id="CM055752">
    <property type="protein sequence ID" value="KAJ7992104.1"/>
    <property type="molecule type" value="Genomic_DNA"/>
</dbReference>
<reference evidence="1" key="1">
    <citation type="submission" date="2021-05" db="EMBL/GenBank/DDBJ databases">
        <authorList>
            <person name="Pan Q."/>
            <person name="Jouanno E."/>
            <person name="Zahm M."/>
            <person name="Klopp C."/>
            <person name="Cabau C."/>
            <person name="Louis A."/>
            <person name="Berthelot C."/>
            <person name="Parey E."/>
            <person name="Roest Crollius H."/>
            <person name="Montfort J."/>
            <person name="Robinson-Rechavi M."/>
            <person name="Bouchez O."/>
            <person name="Lampietro C."/>
            <person name="Lopez Roques C."/>
            <person name="Donnadieu C."/>
            <person name="Postlethwait J."/>
            <person name="Bobe J."/>
            <person name="Dillon D."/>
            <person name="Chandos A."/>
            <person name="von Hippel F."/>
            <person name="Guiguen Y."/>
        </authorList>
    </citation>
    <scope>NUCLEOTIDE SEQUENCE</scope>
    <source>
        <strain evidence="1">YG-Jan2019</strain>
    </source>
</reference>